<sequence>MTCPPAKTVSFVTLALLSDPIGRRGHQIGAGEGARAFGECQRIADDVMRALVGVEIAAAGIGTVGPAARWQSLSGHFYVPVEESRDYSVLSNKFHISFLK</sequence>
<name>A0A656QIP1_9BURK</name>
<dbReference type="AlphaFoldDB" id="A0A656QIP1"/>
<organism evidence="1 2">
    <name type="scientific">Caballeronia zhejiangensis</name>
    <dbReference type="NCBI Taxonomy" id="871203"/>
    <lineage>
        <taxon>Bacteria</taxon>
        <taxon>Pseudomonadati</taxon>
        <taxon>Pseudomonadota</taxon>
        <taxon>Betaproteobacteria</taxon>
        <taxon>Burkholderiales</taxon>
        <taxon>Burkholderiaceae</taxon>
        <taxon>Caballeronia</taxon>
    </lineage>
</organism>
<gene>
    <name evidence="1" type="ORF">BG60_09695</name>
</gene>
<protein>
    <submittedName>
        <fullName evidence="1">Uncharacterized protein</fullName>
    </submittedName>
</protein>
<comment type="caution">
    <text evidence="1">The sequence shown here is derived from an EMBL/GenBank/DDBJ whole genome shotgun (WGS) entry which is preliminary data.</text>
</comment>
<reference evidence="1 2" key="1">
    <citation type="submission" date="2014-03" db="EMBL/GenBank/DDBJ databases">
        <title>Draft Genome Sequences of Four Burkholderia Strains.</title>
        <authorList>
            <person name="Liu X.Y."/>
            <person name="Li C.X."/>
            <person name="Xu J.H."/>
        </authorList>
    </citation>
    <scope>NUCLEOTIDE SEQUENCE [LARGE SCALE GENOMIC DNA]</scope>
    <source>
        <strain evidence="1 2">OP-1</strain>
    </source>
</reference>
<accession>A0A656QIP1</accession>
<proteinExistence type="predicted"/>
<evidence type="ECO:0000313" key="2">
    <source>
        <dbReference type="Proteomes" id="UP000027451"/>
    </source>
</evidence>
<dbReference type="EMBL" id="JFHD01000016">
    <property type="protein sequence ID" value="KDR28901.1"/>
    <property type="molecule type" value="Genomic_DNA"/>
</dbReference>
<keyword evidence="2" id="KW-1185">Reference proteome</keyword>
<evidence type="ECO:0000313" key="1">
    <source>
        <dbReference type="EMBL" id="KDR28901.1"/>
    </source>
</evidence>
<dbReference type="Proteomes" id="UP000027451">
    <property type="component" value="Unassembled WGS sequence"/>
</dbReference>